<dbReference type="InterPro" id="IPR019819">
    <property type="entry name" value="Carboxylesterase_B_CS"/>
</dbReference>
<dbReference type="GeneID" id="103108809"/>
<protein>
    <recommendedName>
        <fullName evidence="3">Carboxylic ester hydrolase</fullName>
        <ecNumber evidence="3">3.1.1.-</ecNumber>
    </recommendedName>
</protein>
<keyword evidence="5" id="KW-1185">Reference proteome</keyword>
<evidence type="ECO:0000313" key="5">
    <source>
        <dbReference type="Proteomes" id="UP001652624"/>
    </source>
</evidence>
<accession>A0ABM3WXS7</accession>
<dbReference type="Gene3D" id="3.40.50.1820">
    <property type="entry name" value="alpha/beta hydrolase"/>
    <property type="match status" value="1"/>
</dbReference>
<evidence type="ECO:0000259" key="4">
    <source>
        <dbReference type="Pfam" id="PF00135"/>
    </source>
</evidence>
<dbReference type="PROSITE" id="PS00941">
    <property type="entry name" value="CARBOXYLESTERASE_B_2"/>
    <property type="match status" value="1"/>
</dbReference>
<dbReference type="EC" id="3.1.1.-" evidence="3"/>
<name>A0ABM3WXS7_ERIEU</name>
<evidence type="ECO:0000256" key="1">
    <source>
        <dbReference type="ARBA" id="ARBA00005964"/>
    </source>
</evidence>
<dbReference type="Proteomes" id="UP001652624">
    <property type="component" value="Chromosome 2"/>
</dbReference>
<dbReference type="SUPFAM" id="SSF53474">
    <property type="entry name" value="alpha/beta-Hydrolases"/>
    <property type="match status" value="1"/>
</dbReference>
<proteinExistence type="inferred from homology"/>
<organism evidence="5 6">
    <name type="scientific">Erinaceus europaeus</name>
    <name type="common">Western European hedgehog</name>
    <dbReference type="NCBI Taxonomy" id="9365"/>
    <lineage>
        <taxon>Eukaryota</taxon>
        <taxon>Metazoa</taxon>
        <taxon>Chordata</taxon>
        <taxon>Craniata</taxon>
        <taxon>Vertebrata</taxon>
        <taxon>Euteleostomi</taxon>
        <taxon>Mammalia</taxon>
        <taxon>Eutheria</taxon>
        <taxon>Laurasiatheria</taxon>
        <taxon>Eulipotyphla</taxon>
        <taxon>Erinaceidae</taxon>
        <taxon>Erinaceinae</taxon>
        <taxon>Erinaceus</taxon>
    </lineage>
</organism>
<dbReference type="InterPro" id="IPR050309">
    <property type="entry name" value="Type-B_Carboxylest/Lipase"/>
</dbReference>
<evidence type="ECO:0000256" key="2">
    <source>
        <dbReference type="ARBA" id="ARBA00022801"/>
    </source>
</evidence>
<feature type="domain" description="Carboxylesterase type B" evidence="4">
    <location>
        <begin position="13"/>
        <end position="449"/>
    </location>
</feature>
<evidence type="ECO:0000256" key="3">
    <source>
        <dbReference type="RuleBase" id="RU361235"/>
    </source>
</evidence>
<evidence type="ECO:0000313" key="6">
    <source>
        <dbReference type="RefSeq" id="XP_060041373.1"/>
    </source>
</evidence>
<reference evidence="6" key="2">
    <citation type="submission" date="2025-08" db="UniProtKB">
        <authorList>
            <consortium name="RefSeq"/>
        </authorList>
    </citation>
    <scope>IDENTIFICATION</scope>
</reference>
<comment type="similarity">
    <text evidence="1 3">Belongs to the type-B carboxylesterase/lipase family.</text>
</comment>
<dbReference type="Pfam" id="PF00135">
    <property type="entry name" value="COesterase"/>
    <property type="match status" value="1"/>
</dbReference>
<dbReference type="PANTHER" id="PTHR11559">
    <property type="entry name" value="CARBOXYLESTERASE"/>
    <property type="match status" value="1"/>
</dbReference>
<dbReference type="InterPro" id="IPR029058">
    <property type="entry name" value="AB_hydrolase_fold"/>
</dbReference>
<dbReference type="PROSITE" id="PS00122">
    <property type="entry name" value="CARBOXYLESTERASE_B_1"/>
    <property type="match status" value="1"/>
</dbReference>
<dbReference type="InterPro" id="IPR019826">
    <property type="entry name" value="Carboxylesterase_B_AS"/>
</dbReference>
<reference evidence="5" key="1">
    <citation type="submission" date="2025-05" db="UniProtKB">
        <authorList>
            <consortium name="RefSeq"/>
        </authorList>
    </citation>
    <scope>NUCLEOTIDE SEQUENCE [LARGE SCALE GENOMIC DNA]</scope>
</reference>
<keyword evidence="2 3" id="KW-0378">Hydrolase</keyword>
<sequence>MYFNTWKTYSWLRFSEDCLYLNVYTPLRVHEDPLLPVMVWFPGGAFLVGSASTYDGSQLAAREKVVIVVLQHRLGILGLLSTGDGQARGNWALLDQVLALHWVQKNIRAFGGDPDCVTLFGQSAGAMCISGLMLSPLAQGLFHRAISQSGTVAINSFITPEPLKLAKKIASLAGCDHNSTQVLVDCLRNQSIQNLMHVSKKMNFFHLKSQEKSQDALWFISPVVDGVVFPKNPVVLLAQGQIAPVPYLLGVNNLEFNWLLPYILKLPLNQISLNKEAITKMIFKTRNILNVTKEQIPLVIEEYLGEIDDHNWKMLQNRMLELAADAVFVYSTLQAARYHRNAGLPVYLYEFECHAPAPFIIKPRTDGADHGDEIHFIFGRPFFKALSTAEEKLLSHQMMKYWANFARTGNPNGEKLPSWPRYNKDEKYLQLDITMRVGVKLKEKKMAFWMRLHKH</sequence>
<gene>
    <name evidence="6" type="primary">CES4A</name>
</gene>
<dbReference type="InterPro" id="IPR002018">
    <property type="entry name" value="CarbesteraseB"/>
</dbReference>
<dbReference type="RefSeq" id="XP_060041373.1">
    <property type="nucleotide sequence ID" value="XM_060185390.1"/>
</dbReference>